<reference evidence="2" key="2">
    <citation type="submission" date="2023-06" db="EMBL/GenBank/DDBJ databases">
        <authorList>
            <consortium name="Lawrence Berkeley National Laboratory"/>
            <person name="Haridas S."/>
            <person name="Hensen N."/>
            <person name="Bonometti L."/>
            <person name="Westerberg I."/>
            <person name="Brannstrom I.O."/>
            <person name="Guillou S."/>
            <person name="Cros-Aarteil S."/>
            <person name="Calhoun S."/>
            <person name="Kuo A."/>
            <person name="Mondo S."/>
            <person name="Pangilinan J."/>
            <person name="Riley R."/>
            <person name="Labutti K."/>
            <person name="Andreopoulos B."/>
            <person name="Lipzen A."/>
            <person name="Chen C."/>
            <person name="Yanf M."/>
            <person name="Daum C."/>
            <person name="Ng V."/>
            <person name="Clum A."/>
            <person name="Steindorff A."/>
            <person name="Ohm R."/>
            <person name="Martin F."/>
            <person name="Silar P."/>
            <person name="Natvig D."/>
            <person name="Lalanne C."/>
            <person name="Gautier V."/>
            <person name="Ament-Velasquez S.L."/>
            <person name="Kruys A."/>
            <person name="Hutchinson M.I."/>
            <person name="Powell A.J."/>
            <person name="Barry K."/>
            <person name="Miller A.N."/>
            <person name="Grigoriev I.V."/>
            <person name="Debuchy R."/>
            <person name="Gladieux P."/>
            <person name="Thoren M.H."/>
            <person name="Johannesson H."/>
        </authorList>
    </citation>
    <scope>NUCLEOTIDE SEQUENCE</scope>
    <source>
        <strain evidence="2">CBS 118394</strain>
    </source>
</reference>
<reference evidence="2" key="1">
    <citation type="journal article" date="2023" name="Mol. Phylogenet. Evol.">
        <title>Genome-scale phylogeny and comparative genomics of the fungal order Sordariales.</title>
        <authorList>
            <person name="Hensen N."/>
            <person name="Bonometti L."/>
            <person name="Westerberg I."/>
            <person name="Brannstrom I.O."/>
            <person name="Guillou S."/>
            <person name="Cros-Aarteil S."/>
            <person name="Calhoun S."/>
            <person name="Haridas S."/>
            <person name="Kuo A."/>
            <person name="Mondo S."/>
            <person name="Pangilinan J."/>
            <person name="Riley R."/>
            <person name="LaButti K."/>
            <person name="Andreopoulos B."/>
            <person name="Lipzen A."/>
            <person name="Chen C."/>
            <person name="Yan M."/>
            <person name="Daum C."/>
            <person name="Ng V."/>
            <person name="Clum A."/>
            <person name="Steindorff A."/>
            <person name="Ohm R.A."/>
            <person name="Martin F."/>
            <person name="Silar P."/>
            <person name="Natvig D.O."/>
            <person name="Lalanne C."/>
            <person name="Gautier V."/>
            <person name="Ament-Velasquez S.L."/>
            <person name="Kruys A."/>
            <person name="Hutchinson M.I."/>
            <person name="Powell A.J."/>
            <person name="Barry K."/>
            <person name="Miller A.N."/>
            <person name="Grigoriev I.V."/>
            <person name="Debuchy R."/>
            <person name="Gladieux P."/>
            <person name="Hiltunen Thoren M."/>
            <person name="Johannesson H."/>
        </authorList>
    </citation>
    <scope>NUCLEOTIDE SEQUENCE</scope>
    <source>
        <strain evidence="2">CBS 118394</strain>
    </source>
</reference>
<evidence type="ECO:0000313" key="3">
    <source>
        <dbReference type="Proteomes" id="UP001283341"/>
    </source>
</evidence>
<protein>
    <submittedName>
        <fullName evidence="2">Uncharacterized protein</fullName>
    </submittedName>
</protein>
<name>A0AAE0M905_9PEZI</name>
<sequence length="106" mass="11897">MLSQLGFLLAIVGFLVLLLYYELNSADSAFERFMNSQGLGVRALFTSLGIIISLFWDNHFTEPFADNHGRYHGALESDALLLSNVPFSPWLTWLTHQACTWSTVGI</sequence>
<keyword evidence="1" id="KW-0812">Transmembrane</keyword>
<proteinExistence type="predicted"/>
<feature type="transmembrane region" description="Helical" evidence="1">
    <location>
        <begin position="6"/>
        <end position="23"/>
    </location>
</feature>
<comment type="caution">
    <text evidence="2">The sequence shown here is derived from an EMBL/GenBank/DDBJ whole genome shotgun (WGS) entry which is preliminary data.</text>
</comment>
<organism evidence="2 3">
    <name type="scientific">Apodospora peruviana</name>
    <dbReference type="NCBI Taxonomy" id="516989"/>
    <lineage>
        <taxon>Eukaryota</taxon>
        <taxon>Fungi</taxon>
        <taxon>Dikarya</taxon>
        <taxon>Ascomycota</taxon>
        <taxon>Pezizomycotina</taxon>
        <taxon>Sordariomycetes</taxon>
        <taxon>Sordariomycetidae</taxon>
        <taxon>Sordariales</taxon>
        <taxon>Lasiosphaeriaceae</taxon>
        <taxon>Apodospora</taxon>
    </lineage>
</organism>
<feature type="transmembrane region" description="Helical" evidence="1">
    <location>
        <begin position="39"/>
        <end position="56"/>
    </location>
</feature>
<keyword evidence="3" id="KW-1185">Reference proteome</keyword>
<keyword evidence="1" id="KW-0472">Membrane</keyword>
<evidence type="ECO:0000256" key="1">
    <source>
        <dbReference type="SAM" id="Phobius"/>
    </source>
</evidence>
<gene>
    <name evidence="2" type="ORF">B0H66DRAFT_532286</name>
</gene>
<dbReference type="Proteomes" id="UP001283341">
    <property type="component" value="Unassembled WGS sequence"/>
</dbReference>
<keyword evidence="1" id="KW-1133">Transmembrane helix</keyword>
<dbReference type="AlphaFoldDB" id="A0AAE0M905"/>
<accession>A0AAE0M905</accession>
<dbReference type="EMBL" id="JAUEDM010000003">
    <property type="protein sequence ID" value="KAK3322968.1"/>
    <property type="molecule type" value="Genomic_DNA"/>
</dbReference>
<evidence type="ECO:0000313" key="2">
    <source>
        <dbReference type="EMBL" id="KAK3322968.1"/>
    </source>
</evidence>